<dbReference type="PROSITE" id="PS50089">
    <property type="entry name" value="ZF_RING_2"/>
    <property type="match status" value="1"/>
</dbReference>
<protein>
    <recommendedName>
        <fullName evidence="3">RING-type E3 ubiquitin transferase</fullName>
        <ecNumber evidence="3">2.3.2.27</ecNumber>
    </recommendedName>
</protein>
<dbReference type="EC" id="2.3.2.27" evidence="3"/>
<sequence>MSSDVAAPAVLPTRFQCPLCLDLLTSPVQLPCCRKHLCLVCFERAVQLTSTNCAFCRKRIVGFARRQSKKIDEALWVEIQSQTHGMDTFMFDDDGGTTNAAMHLHDAAAPGELQSYYEERVAAAERERAAREEEALAATMRLLEAEQLHAPSTPGHTADGERATRPSSTSDESKRRSADRVFAIFASAKPLQRNHASVAPKSRKPMKLASSSSSSTKKSWACPGCTYLNWSHQMHCVMCRTRRGPTR</sequence>
<dbReference type="InterPro" id="IPR013083">
    <property type="entry name" value="Znf_RING/FYVE/PHD"/>
</dbReference>
<dbReference type="EMBL" id="CAADRA010005369">
    <property type="protein sequence ID" value="VFT89132.1"/>
    <property type="molecule type" value="Genomic_DNA"/>
</dbReference>
<evidence type="ECO:0000256" key="7">
    <source>
        <dbReference type="ARBA" id="ARBA00022771"/>
    </source>
</evidence>
<dbReference type="SUPFAM" id="SSF57850">
    <property type="entry name" value="RING/U-box"/>
    <property type="match status" value="1"/>
</dbReference>
<dbReference type="OrthoDB" id="426657at2759"/>
<reference evidence="15" key="2">
    <citation type="submission" date="2019-06" db="EMBL/GenBank/DDBJ databases">
        <title>Genomics analysis of Aphanomyces spp. identifies a new class of oomycete effector associated with host adaptation.</title>
        <authorList>
            <person name="Gaulin E."/>
        </authorList>
    </citation>
    <scope>NUCLEOTIDE SEQUENCE</scope>
    <source>
        <strain evidence="15">CBS 578.67</strain>
    </source>
</reference>
<evidence type="ECO:0000256" key="10">
    <source>
        <dbReference type="ARBA" id="ARBA00023242"/>
    </source>
</evidence>
<dbReference type="EMBL" id="VJMH01005348">
    <property type="protein sequence ID" value="KAF0697005.1"/>
    <property type="molecule type" value="Genomic_DNA"/>
</dbReference>
<comment type="catalytic activity">
    <reaction evidence="1">
        <text>S-ubiquitinyl-[E2 ubiquitin-conjugating enzyme]-L-cysteine + [acceptor protein]-L-lysine = [E2 ubiquitin-conjugating enzyme]-L-cysteine + N(6)-ubiquitinyl-[acceptor protein]-L-lysine.</text>
        <dbReference type="EC" id="2.3.2.27"/>
    </reaction>
</comment>
<reference evidence="16 17" key="1">
    <citation type="submission" date="2019-03" db="EMBL/GenBank/DDBJ databases">
        <authorList>
            <person name="Gaulin E."/>
            <person name="Dumas B."/>
        </authorList>
    </citation>
    <scope>NUCLEOTIDE SEQUENCE [LARGE SCALE GENOMIC DNA]</scope>
    <source>
        <strain evidence="16">CBS 568.67</strain>
    </source>
</reference>
<evidence type="ECO:0000259" key="13">
    <source>
        <dbReference type="PROSITE" id="PS50089"/>
    </source>
</evidence>
<dbReference type="GO" id="GO:0006302">
    <property type="term" value="P:double-strand break repair"/>
    <property type="evidence" value="ECO:0007669"/>
    <property type="project" value="TreeGrafter"/>
</dbReference>
<dbReference type="GO" id="GO:0005634">
    <property type="term" value="C:nucleus"/>
    <property type="evidence" value="ECO:0007669"/>
    <property type="project" value="UniProtKB-SubCell"/>
</dbReference>
<dbReference type="InterPro" id="IPR001841">
    <property type="entry name" value="Znf_RING"/>
</dbReference>
<keyword evidence="17" id="KW-1185">Reference proteome</keyword>
<dbReference type="GO" id="GO:0035861">
    <property type="term" value="C:site of double-strand break"/>
    <property type="evidence" value="ECO:0007669"/>
    <property type="project" value="TreeGrafter"/>
</dbReference>
<dbReference type="InterPro" id="IPR001876">
    <property type="entry name" value="Znf_RanBP2"/>
</dbReference>
<organism evidence="16 17">
    <name type="scientific">Aphanomyces stellatus</name>
    <dbReference type="NCBI Taxonomy" id="120398"/>
    <lineage>
        <taxon>Eukaryota</taxon>
        <taxon>Sar</taxon>
        <taxon>Stramenopiles</taxon>
        <taxon>Oomycota</taxon>
        <taxon>Saprolegniomycetes</taxon>
        <taxon>Saprolegniales</taxon>
        <taxon>Verrucalvaceae</taxon>
        <taxon>Aphanomyces</taxon>
    </lineage>
</organism>
<feature type="compositionally biased region" description="Low complexity" evidence="12">
    <location>
        <begin position="207"/>
        <end position="219"/>
    </location>
</feature>
<feature type="domain" description="RanBP2-type" evidence="14">
    <location>
        <begin position="216"/>
        <end position="245"/>
    </location>
</feature>
<gene>
    <name evidence="16" type="primary">Aste57867_12279</name>
    <name evidence="15" type="ORF">As57867_012234</name>
    <name evidence="16" type="ORF">ASTE57867_12279</name>
</gene>
<evidence type="ECO:0000256" key="1">
    <source>
        <dbReference type="ARBA" id="ARBA00000900"/>
    </source>
</evidence>
<keyword evidence="6" id="KW-0227">DNA damage</keyword>
<evidence type="ECO:0000259" key="14">
    <source>
        <dbReference type="PROSITE" id="PS50199"/>
    </source>
</evidence>
<dbReference type="Gene3D" id="4.10.1060.10">
    <property type="entry name" value="Zinc finger, RanBP2-type"/>
    <property type="match status" value="1"/>
</dbReference>
<evidence type="ECO:0000313" key="17">
    <source>
        <dbReference type="Proteomes" id="UP000332933"/>
    </source>
</evidence>
<dbReference type="GO" id="GO:0008270">
    <property type="term" value="F:zinc ion binding"/>
    <property type="evidence" value="ECO:0007669"/>
    <property type="project" value="UniProtKB-KW"/>
</dbReference>
<dbReference type="AlphaFoldDB" id="A0A485KX59"/>
<evidence type="ECO:0000256" key="12">
    <source>
        <dbReference type="SAM" id="MobiDB-lite"/>
    </source>
</evidence>
<dbReference type="InterPro" id="IPR036443">
    <property type="entry name" value="Znf_RanBP2_sf"/>
</dbReference>
<dbReference type="SUPFAM" id="SSF90209">
    <property type="entry name" value="Ran binding protein zinc finger-like"/>
    <property type="match status" value="1"/>
</dbReference>
<dbReference type="PROSITE" id="PS01358">
    <property type="entry name" value="ZF_RANBP2_1"/>
    <property type="match status" value="1"/>
</dbReference>
<keyword evidence="10" id="KW-0539">Nucleus</keyword>
<dbReference type="GO" id="GO:0031491">
    <property type="term" value="F:nucleosome binding"/>
    <property type="evidence" value="ECO:0007669"/>
    <property type="project" value="TreeGrafter"/>
</dbReference>
<comment type="subcellular location">
    <subcellularLocation>
        <location evidence="2">Nucleus</location>
    </subcellularLocation>
</comment>
<keyword evidence="5" id="KW-0479">Metal-binding</keyword>
<evidence type="ECO:0000256" key="11">
    <source>
        <dbReference type="PROSITE-ProRule" id="PRU00322"/>
    </source>
</evidence>
<name>A0A485KX59_9STRA</name>
<evidence type="ECO:0000256" key="8">
    <source>
        <dbReference type="ARBA" id="ARBA00022786"/>
    </source>
</evidence>
<keyword evidence="9" id="KW-0862">Zinc</keyword>
<accession>A0A485KX59</accession>
<evidence type="ECO:0000256" key="2">
    <source>
        <dbReference type="ARBA" id="ARBA00004123"/>
    </source>
</evidence>
<evidence type="ECO:0000256" key="6">
    <source>
        <dbReference type="ARBA" id="ARBA00022763"/>
    </source>
</evidence>
<evidence type="ECO:0000256" key="3">
    <source>
        <dbReference type="ARBA" id="ARBA00012483"/>
    </source>
</evidence>
<dbReference type="InterPro" id="IPR051657">
    <property type="entry name" value="RNF168/RNF169_E3_ubiq-ligase"/>
</dbReference>
<dbReference type="Proteomes" id="UP000332933">
    <property type="component" value="Unassembled WGS sequence"/>
</dbReference>
<keyword evidence="8" id="KW-0833">Ubl conjugation pathway</keyword>
<keyword evidence="7 11" id="KW-0863">Zinc-finger</keyword>
<dbReference type="GO" id="GO:0061630">
    <property type="term" value="F:ubiquitin protein ligase activity"/>
    <property type="evidence" value="ECO:0007669"/>
    <property type="project" value="UniProtKB-EC"/>
</dbReference>
<evidence type="ECO:0000256" key="9">
    <source>
        <dbReference type="ARBA" id="ARBA00022833"/>
    </source>
</evidence>
<proteinExistence type="predicted"/>
<feature type="region of interest" description="Disordered" evidence="12">
    <location>
        <begin position="192"/>
        <end position="220"/>
    </location>
</feature>
<dbReference type="Gene3D" id="3.30.40.10">
    <property type="entry name" value="Zinc/RING finger domain, C3HC4 (zinc finger)"/>
    <property type="match status" value="1"/>
</dbReference>
<dbReference type="PANTHER" id="PTHR23328:SF0">
    <property type="entry name" value="RING-TYPE DOMAIN-CONTAINING PROTEIN"/>
    <property type="match status" value="1"/>
</dbReference>
<evidence type="ECO:0000313" key="15">
    <source>
        <dbReference type="EMBL" id="KAF0697005.1"/>
    </source>
</evidence>
<evidence type="ECO:0000256" key="4">
    <source>
        <dbReference type="ARBA" id="ARBA00022679"/>
    </source>
</evidence>
<evidence type="ECO:0000313" key="16">
    <source>
        <dbReference type="EMBL" id="VFT89132.1"/>
    </source>
</evidence>
<dbReference type="SMART" id="SM00547">
    <property type="entry name" value="ZnF_RBZ"/>
    <property type="match status" value="1"/>
</dbReference>
<evidence type="ECO:0000256" key="5">
    <source>
        <dbReference type="ARBA" id="ARBA00022723"/>
    </source>
</evidence>
<dbReference type="PANTHER" id="PTHR23328">
    <property type="entry name" value="RING-TYPE DOMAIN-CONTAINING PROTEIN"/>
    <property type="match status" value="1"/>
</dbReference>
<dbReference type="PROSITE" id="PS50199">
    <property type="entry name" value="ZF_RANBP2_2"/>
    <property type="match status" value="1"/>
</dbReference>
<keyword evidence="4" id="KW-0808">Transferase</keyword>
<feature type="region of interest" description="Disordered" evidence="12">
    <location>
        <begin position="149"/>
        <end position="177"/>
    </location>
</feature>
<feature type="domain" description="RING-type" evidence="13">
    <location>
        <begin position="17"/>
        <end position="57"/>
    </location>
</feature>